<protein>
    <submittedName>
        <fullName evidence="3">Copia protein</fullName>
    </submittedName>
</protein>
<evidence type="ECO:0000313" key="4">
    <source>
        <dbReference type="Proteomes" id="UP001642464"/>
    </source>
</evidence>
<dbReference type="InterPro" id="IPR001584">
    <property type="entry name" value="Integrase_cat-core"/>
</dbReference>
<evidence type="ECO:0000259" key="2">
    <source>
        <dbReference type="PROSITE" id="PS50994"/>
    </source>
</evidence>
<sequence length="1674" mass="188103">MEYKVNNSGASVRDRPPPHVDLWELFAGSCNLSRLAPHYDLNTLQPLDILFGQDFKNGSMRKKIKVQVDQFKPWLIVMGVDCRFWNLFNINMNWSHRQELLESLQDEERILVQFAVDIALMQYKAGRYFLLENPLRSRLWEEDNVRQLRDLEGIWSTVLDAGAYGAEINNEPIAKPMRWMGNLPGFDQTLNLRLTPTQRLYCKPIQGSMTRRSQQYPDELCHCILQELKSLVFQREPHRFGAPLHQVYAMAYPTEDLALWDHIVDYITNVYERGAKRPFNIGLDTEMGKTIQQLFRIKAVRLQACYAPTARRIPPNVDEYYTRAALLQYADGTRAVEIEDLGEIEFPKMKFSKAVRVAVFGYGHRLETPDPKQNELKEDRPVIPGMSADISFPNVSDVEQHIRRSVARLHLNLGHPTAPELLRLLAHQGKVPGPVIKAVQGLVCSTCERLRPPQEPRPASMPSLTAGQFADEVQADIFYARLLDGTSFAVLGIVDKATGFHQAGYMPDRNATTAFQVLSDIWLRPFGLPLRFVCDPDHTFRGQFEQRLMAMGVMVEHCPPEAHYIIGMVERRNAILRLTLEKVIDQLGVVSLDQVPTVLIQACHSINSLPFTRGRSGYQAVFGRTPRLPDDVLTDTQVLSTSTQPFRDVDNPGLRAELVRSEAMKALIDLNAQQQFRRALLRKTRNVKVPELLPGQRCAVWRWTKKGVRKRGAWLTARFLSWDPQYPGRQAWVRLGASTTLVTSEQLRAAHGFEDWCPDEQDLKALKDASKDFGPQMLEDERGEPPPESDPPQDQESLQNIAEQQAAAALLPVPEDHELDMHLEEYTPSIPDVPDATEQFEQDEQATATEPAAAAEQAAATAEQTAAAADTGQTTEHTEPGPMQEEDPLPVLPLKRPFDTLFIMEENGTLARAEHHWGGTPPMAYGTTSKAFFKVYAMTKQRQQDINNTDKAAAESDTTVDSDSGDSSTEQAERPKYHNPGMSRQERKQLDREIPWRHILTMPPAYIDKFLAAIDKETNSWSEWRSVKPLSREEAQAVLRDKILSKRVLRSRACYRDKNVGQGEVKAKCRIVCLGHQDPDLEVLNRSSPTPGRTSEMVMYAMIVAGMNQELFDTQKPWLAWAGDAQTAFLQGKQKDSERPLPLYMRPPKDGLIEKTGHWRSDLYQILGNVYGLSNAPHLWSEEDIPFTKDSLVLGYSDASWCNASRSGSQIGLVIGITSMEAKQKPVKFTPLDWRSSRAPRVCRSTLAAEACAADEAADRGAYLNRIISELIYAQPSHRVGCRMSYAQATDARSLYDAIMAEAPNISDKRSLVSVRSVQEVVDTHQLHWVPTTLQFADGLTKADVNLRNVCRAWFEDPRAVLADHPENQKLLEQLGGHDEKNPYVCGMFDLSQMLPSAARWTVMTVTTVTGRQSGRVIKPSSLGLPDVSSLYTWDILPCTPGAASPITLPDPDRSDEVAMFSPVLDPNSVQYVHHMILYACDVPWRAASRRTAPSNGRLSLTVDGVTHVVPGRSGRAVRRWKPMVIPECESMPPGCNQMKWPWAVGSEPIVFPAEAPREDVSGGVFRRPAVPRLVRKERLLELELLEPVEAGMPMGEGKKWFALQMHYYNPSLDTGVMDSSGVRVTFANTLRTHDAATFRFNGGTGDNQRDPIPAGQSEYTLSPKAGALRPSFS</sequence>
<dbReference type="InterPro" id="IPR008977">
    <property type="entry name" value="PHM/PNGase_F_dom_sf"/>
</dbReference>
<dbReference type="SUPFAM" id="SSF49742">
    <property type="entry name" value="PHM/PNGase F"/>
    <property type="match status" value="2"/>
</dbReference>
<organism evidence="3 4">
    <name type="scientific">Durusdinium trenchii</name>
    <dbReference type="NCBI Taxonomy" id="1381693"/>
    <lineage>
        <taxon>Eukaryota</taxon>
        <taxon>Sar</taxon>
        <taxon>Alveolata</taxon>
        <taxon>Dinophyceae</taxon>
        <taxon>Suessiales</taxon>
        <taxon>Symbiodiniaceae</taxon>
        <taxon>Durusdinium</taxon>
    </lineage>
</organism>
<evidence type="ECO:0000256" key="1">
    <source>
        <dbReference type="SAM" id="MobiDB-lite"/>
    </source>
</evidence>
<name>A0ABP0KIS4_9DINO</name>
<accession>A0ABP0KIS4</accession>
<dbReference type="PROSITE" id="PS50994">
    <property type="entry name" value="INTEGRASE"/>
    <property type="match status" value="1"/>
</dbReference>
<dbReference type="InterPro" id="IPR000945">
    <property type="entry name" value="DBH-like"/>
</dbReference>
<dbReference type="Gene3D" id="3.30.420.10">
    <property type="entry name" value="Ribonuclease H-like superfamily/Ribonuclease H"/>
    <property type="match status" value="1"/>
</dbReference>
<keyword evidence="4" id="KW-1185">Reference proteome</keyword>
<dbReference type="EMBL" id="CAXAMM010011669">
    <property type="protein sequence ID" value="CAK9026729.1"/>
    <property type="molecule type" value="Genomic_DNA"/>
</dbReference>
<feature type="region of interest" description="Disordered" evidence="1">
    <location>
        <begin position="1640"/>
        <end position="1674"/>
    </location>
</feature>
<feature type="region of interest" description="Disordered" evidence="1">
    <location>
        <begin position="840"/>
        <end position="892"/>
    </location>
</feature>
<dbReference type="SUPFAM" id="SSF53098">
    <property type="entry name" value="Ribonuclease H-like"/>
    <property type="match status" value="1"/>
</dbReference>
<feature type="region of interest" description="Disordered" evidence="1">
    <location>
        <begin position="944"/>
        <end position="988"/>
    </location>
</feature>
<gene>
    <name evidence="3" type="ORF">SCF082_LOCUS17632</name>
</gene>
<dbReference type="Gene3D" id="2.60.120.310">
    <property type="entry name" value="Copper type II, ascorbate-dependent monooxygenase, N-terminal domain"/>
    <property type="match status" value="1"/>
</dbReference>
<feature type="compositionally biased region" description="Low complexity" evidence="1">
    <location>
        <begin position="845"/>
        <end position="875"/>
    </location>
</feature>
<feature type="region of interest" description="Disordered" evidence="1">
    <location>
        <begin position="775"/>
        <end position="798"/>
    </location>
</feature>
<feature type="domain" description="Integrase catalytic" evidence="2">
    <location>
        <begin position="458"/>
        <end position="634"/>
    </location>
</feature>
<dbReference type="PANTHER" id="PTHR10157:SF23">
    <property type="entry name" value="MOXD1 HOMOLOG 1"/>
    <property type="match status" value="1"/>
</dbReference>
<comment type="caution">
    <text evidence="3">The sequence shown here is derived from an EMBL/GenBank/DDBJ whole genome shotgun (WGS) entry which is preliminary data.</text>
</comment>
<dbReference type="Proteomes" id="UP001642464">
    <property type="component" value="Unassembled WGS sequence"/>
</dbReference>
<evidence type="ECO:0000313" key="3">
    <source>
        <dbReference type="EMBL" id="CAK9026729.1"/>
    </source>
</evidence>
<dbReference type="InterPro" id="IPR036397">
    <property type="entry name" value="RNaseH_sf"/>
</dbReference>
<proteinExistence type="predicted"/>
<dbReference type="PANTHER" id="PTHR10157">
    <property type="entry name" value="DOPAMINE BETA HYDROXYLASE RELATED"/>
    <property type="match status" value="1"/>
</dbReference>
<reference evidence="3 4" key="1">
    <citation type="submission" date="2024-02" db="EMBL/GenBank/DDBJ databases">
        <authorList>
            <person name="Chen Y."/>
            <person name="Shah S."/>
            <person name="Dougan E. K."/>
            <person name="Thang M."/>
            <person name="Chan C."/>
        </authorList>
    </citation>
    <scope>NUCLEOTIDE SEQUENCE [LARGE SCALE GENOMIC DNA]</scope>
</reference>
<dbReference type="InterPro" id="IPR012337">
    <property type="entry name" value="RNaseH-like_sf"/>
</dbReference>
<dbReference type="InterPro" id="IPR036939">
    <property type="entry name" value="Cu2_ascorb_mOase_N_sf"/>
</dbReference>